<comment type="cofactor">
    <cofactor evidence="1">
        <name>Zn(2+)</name>
        <dbReference type="ChEBI" id="CHEBI:29105"/>
    </cofactor>
</comment>
<comment type="similarity">
    <text evidence="2 7">Belongs to the peptidase M14 family.</text>
</comment>
<keyword evidence="4" id="KW-0378">Hydrolase</keyword>
<dbReference type="OrthoDB" id="9758209at2"/>
<keyword evidence="3" id="KW-0645">Protease</keyword>
<dbReference type="PROSITE" id="PS52035">
    <property type="entry name" value="PEPTIDASE_M14"/>
    <property type="match status" value="1"/>
</dbReference>
<keyword evidence="6" id="KW-0482">Metalloprotease</keyword>
<comment type="caution">
    <text evidence="7">Lacks conserved residue(s) required for the propagation of feature annotation.</text>
</comment>
<dbReference type="RefSeq" id="WP_092018148.1">
    <property type="nucleotide sequence ID" value="NZ_FOXH01000009.1"/>
</dbReference>
<keyword evidence="5" id="KW-0862">Zinc</keyword>
<dbReference type="Gene3D" id="3.40.630.10">
    <property type="entry name" value="Zn peptidases"/>
    <property type="match status" value="1"/>
</dbReference>
<dbReference type="GO" id="GO:0005615">
    <property type="term" value="C:extracellular space"/>
    <property type="evidence" value="ECO:0007669"/>
    <property type="project" value="TreeGrafter"/>
</dbReference>
<name>A0A1I5VHT5_9BACT</name>
<evidence type="ECO:0000313" key="10">
    <source>
        <dbReference type="EMBL" id="SFQ06907.1"/>
    </source>
</evidence>
<sequence>MKKYSLLPLLVIFFLSCFGSYAQNLQSPQEFLGYELGTKFSRHHQIISYFEYVARQNPGQVKLIPYGKTNEGRPLMVAVIASEDNLARLEEIRTNNLKSAGLLDGQASAKQPALVWFSYNVHGNEPTSSEASMQVLYEISNKNSAFAKQILSNTVVFIDPCINPDGRDRYANWYNQKGAVTPDVNPVAWEHYEPWPQGRYNHYCFDLNRDWAWQVQVESQQRIPFYNQWMPQIHVDFHEQSYTSPYYFAPAAKPFHEDITPWQREFQTTVGTFNAKRFDANNWLYFTKERFDLFYPSYGDTYPTYNGAIGMTFEQGGIRGGLGVTLPDGDTLTLKKRISHHVATSFGTLEAANQNAEKLVSEFVKFYEKGKTNPAGPYKSFVIKTKGDESKVRQFSQFLDKNGFQYGIAGKDMLASGFSFSSDKTEGFKIEAEDLVLNLYQPRSTYLRILLDPKPMLEDSLTYDITSWSLLYAYGLKAYGLKDKLTPVAPKASTETYVNSAIAKPYAYLAAWKSFDDMRFLAGLLKQGVKVRASETAFESNGQSYQPGTLVITRASNERLGDKFDQIVKATSEEFKVKVNGVASGWASKGSDFGSSNVFFLKAPKVAIVGGEGTASTGFGEVWHFFERQINYPATVLGSEYFNNIDLRQFDVLILPSGSYSKNLGDRGIENIRNFAKAGGKVIAIESAVDFLSGKPDFDIVHKEEAKKKENQENLGKYEDREREEISEDTQGCVYRITLDNTHPLAFGYDKSYLGLILSTSDYQFLKSGWNVGISKEKDLVAGFAGKKAQEKLKNSLFFGVQDLGKGEVVYLVNNPIFRGFWQNGKLLFGNAVFMVGN</sequence>
<dbReference type="SUPFAM" id="SSF52317">
    <property type="entry name" value="Class I glutamine amidotransferase-like"/>
    <property type="match status" value="1"/>
</dbReference>
<dbReference type="CDD" id="cd06238">
    <property type="entry name" value="M14-like"/>
    <property type="match status" value="1"/>
</dbReference>
<keyword evidence="8" id="KW-0732">Signal</keyword>
<dbReference type="CDD" id="cd01653">
    <property type="entry name" value="GATase1"/>
    <property type="match status" value="1"/>
</dbReference>
<dbReference type="STRING" id="1079859.SAMN04515674_109120"/>
<evidence type="ECO:0000256" key="8">
    <source>
        <dbReference type="SAM" id="SignalP"/>
    </source>
</evidence>
<dbReference type="PANTHER" id="PTHR11705">
    <property type="entry name" value="PROTEASE FAMILY M14 CARBOXYPEPTIDASE A,B"/>
    <property type="match status" value="1"/>
</dbReference>
<protein>
    <submittedName>
        <fullName evidence="10">Zinc carboxypeptidase</fullName>
    </submittedName>
</protein>
<dbReference type="Pfam" id="PF00246">
    <property type="entry name" value="Peptidase_M14"/>
    <property type="match status" value="1"/>
</dbReference>
<dbReference type="SMART" id="SM00631">
    <property type="entry name" value="Zn_pept"/>
    <property type="match status" value="1"/>
</dbReference>
<reference evidence="10 11" key="1">
    <citation type="submission" date="2016-10" db="EMBL/GenBank/DDBJ databases">
        <authorList>
            <person name="de Groot N.N."/>
        </authorList>
    </citation>
    <scope>NUCLEOTIDE SEQUENCE [LARGE SCALE GENOMIC DNA]</scope>
    <source>
        <strain evidence="11">E92,LMG 26720,CCM 7988</strain>
    </source>
</reference>
<evidence type="ECO:0000256" key="6">
    <source>
        <dbReference type="ARBA" id="ARBA00023049"/>
    </source>
</evidence>
<dbReference type="GO" id="GO:0004181">
    <property type="term" value="F:metallocarboxypeptidase activity"/>
    <property type="evidence" value="ECO:0007669"/>
    <property type="project" value="InterPro"/>
</dbReference>
<dbReference type="PROSITE" id="PS51257">
    <property type="entry name" value="PROKAR_LIPOPROTEIN"/>
    <property type="match status" value="1"/>
</dbReference>
<gene>
    <name evidence="10" type="ORF">SAMN04515674_109120</name>
</gene>
<evidence type="ECO:0000256" key="2">
    <source>
        <dbReference type="ARBA" id="ARBA00005988"/>
    </source>
</evidence>
<keyword evidence="11" id="KW-1185">Reference proteome</keyword>
<dbReference type="AlphaFoldDB" id="A0A1I5VHT5"/>
<feature type="signal peptide" evidence="8">
    <location>
        <begin position="1"/>
        <end position="22"/>
    </location>
</feature>
<evidence type="ECO:0000256" key="1">
    <source>
        <dbReference type="ARBA" id="ARBA00001947"/>
    </source>
</evidence>
<evidence type="ECO:0000256" key="3">
    <source>
        <dbReference type="ARBA" id="ARBA00022670"/>
    </source>
</evidence>
<dbReference type="InterPro" id="IPR000834">
    <property type="entry name" value="Peptidase_M14"/>
</dbReference>
<evidence type="ECO:0000259" key="9">
    <source>
        <dbReference type="PROSITE" id="PS52035"/>
    </source>
</evidence>
<dbReference type="Proteomes" id="UP000199306">
    <property type="component" value="Unassembled WGS sequence"/>
</dbReference>
<keyword evidence="10" id="KW-0121">Carboxypeptidase</keyword>
<dbReference type="GO" id="GO:0006508">
    <property type="term" value="P:proteolysis"/>
    <property type="evidence" value="ECO:0007669"/>
    <property type="project" value="UniProtKB-KW"/>
</dbReference>
<proteinExistence type="inferred from homology"/>
<dbReference type="SUPFAM" id="SSF53187">
    <property type="entry name" value="Zn-dependent exopeptidases"/>
    <property type="match status" value="1"/>
</dbReference>
<evidence type="ECO:0000256" key="4">
    <source>
        <dbReference type="ARBA" id="ARBA00022801"/>
    </source>
</evidence>
<feature type="chain" id="PRO_5011601653" evidence="8">
    <location>
        <begin position="23"/>
        <end position="838"/>
    </location>
</feature>
<accession>A0A1I5VHT5</accession>
<evidence type="ECO:0000256" key="7">
    <source>
        <dbReference type="PROSITE-ProRule" id="PRU01379"/>
    </source>
</evidence>
<organism evidence="10 11">
    <name type="scientific">Pseudarcicella hirudinis</name>
    <dbReference type="NCBI Taxonomy" id="1079859"/>
    <lineage>
        <taxon>Bacteria</taxon>
        <taxon>Pseudomonadati</taxon>
        <taxon>Bacteroidota</taxon>
        <taxon>Cytophagia</taxon>
        <taxon>Cytophagales</taxon>
        <taxon>Flectobacillaceae</taxon>
        <taxon>Pseudarcicella</taxon>
    </lineage>
</organism>
<dbReference type="EMBL" id="FOXH01000009">
    <property type="protein sequence ID" value="SFQ06907.1"/>
    <property type="molecule type" value="Genomic_DNA"/>
</dbReference>
<evidence type="ECO:0000256" key="5">
    <source>
        <dbReference type="ARBA" id="ARBA00022833"/>
    </source>
</evidence>
<dbReference type="PANTHER" id="PTHR11705:SF143">
    <property type="entry name" value="SLL0236 PROTEIN"/>
    <property type="match status" value="1"/>
</dbReference>
<feature type="domain" description="Peptidase M14" evidence="9">
    <location>
        <begin position="39"/>
        <end position="359"/>
    </location>
</feature>
<dbReference type="InterPro" id="IPR029062">
    <property type="entry name" value="Class_I_gatase-like"/>
</dbReference>
<dbReference type="GO" id="GO:0008270">
    <property type="term" value="F:zinc ion binding"/>
    <property type="evidence" value="ECO:0007669"/>
    <property type="project" value="InterPro"/>
</dbReference>
<evidence type="ECO:0000313" key="11">
    <source>
        <dbReference type="Proteomes" id="UP000199306"/>
    </source>
</evidence>